<evidence type="ECO:0000313" key="8">
    <source>
        <dbReference type="EMBL" id="SHH50257.1"/>
    </source>
</evidence>
<dbReference type="InterPro" id="IPR005736">
    <property type="entry name" value="Reverse_gyrase"/>
</dbReference>
<dbReference type="InterPro" id="IPR023406">
    <property type="entry name" value="Topo_IA_AS"/>
</dbReference>
<dbReference type="Gene3D" id="1.10.460.10">
    <property type="entry name" value="Topoisomerase I, domain 2"/>
    <property type="match status" value="1"/>
</dbReference>
<dbReference type="PROSITE" id="PS00396">
    <property type="entry name" value="TOPO_IA_1"/>
    <property type="match status" value="1"/>
</dbReference>
<dbReference type="InterPro" id="IPR013826">
    <property type="entry name" value="Topo_IA_cen_sub3"/>
</dbReference>
<comment type="subcellular location">
    <subcellularLocation>
        <location evidence="1">Cytoplasm</location>
    </subcellularLocation>
</comment>
<dbReference type="RefSeq" id="WP_067665606.1">
    <property type="nucleotide sequence ID" value="NZ_FQXG01000003.1"/>
</dbReference>
<dbReference type="InterPro" id="IPR013824">
    <property type="entry name" value="Topo_IA_cen_sub1"/>
</dbReference>
<accession>A0A1M5THN1</accession>
<dbReference type="InterPro" id="IPR003602">
    <property type="entry name" value="Topo_IA_DNA-bd_dom"/>
</dbReference>
<dbReference type="Proteomes" id="UP000184268">
    <property type="component" value="Unassembled WGS sequence"/>
</dbReference>
<keyword evidence="3" id="KW-0799">Topoisomerase</keyword>
<dbReference type="GO" id="GO:0003917">
    <property type="term" value="F:DNA topoisomerase type I (single strand cut, ATP-independent) activity"/>
    <property type="evidence" value="ECO:0007669"/>
    <property type="project" value="InterPro"/>
</dbReference>
<keyword evidence="5 8" id="KW-0413">Isomerase</keyword>
<evidence type="ECO:0000259" key="6">
    <source>
        <dbReference type="PROSITE" id="PS50880"/>
    </source>
</evidence>
<reference evidence="8 9" key="1">
    <citation type="submission" date="2016-11" db="EMBL/GenBank/DDBJ databases">
        <authorList>
            <person name="Jaros S."/>
            <person name="Januszkiewicz K."/>
            <person name="Wedrychowicz H."/>
        </authorList>
    </citation>
    <scope>NUCLEOTIDE SEQUENCE [LARGE SCALE GENOMIC DNA]</scope>
    <source>
        <strain evidence="8 9">DSM 16917</strain>
    </source>
</reference>
<keyword evidence="2" id="KW-0963">Cytoplasm</keyword>
<name>A0A1M5THN1_9GAMM</name>
<dbReference type="Pfam" id="PF01131">
    <property type="entry name" value="Topoisom_bac"/>
    <property type="match status" value="1"/>
</dbReference>
<proteinExistence type="predicted"/>
<evidence type="ECO:0000256" key="4">
    <source>
        <dbReference type="ARBA" id="ARBA00023125"/>
    </source>
</evidence>
<dbReference type="GO" id="GO:0005737">
    <property type="term" value="C:cytoplasm"/>
    <property type="evidence" value="ECO:0007669"/>
    <property type="project" value="UniProtKB-SubCell"/>
</dbReference>
<sequence>MKQRLFVIEAPGKQGAFANLADKAFPDSRNKVVATRGRLVDLDTSASTDSLSEIVSYDDVPLLPLNPSHSNYLRERISIADEVLICTDPDTEGEWIAATVQQLAPGSSLMRMRVATLTTGGLLAAYGERCAVNPALQGPALNRRLFDRISADLTHVKDRPYSGGRISSPLAALSLARREVGCIRKPINNDGWLVEVPLYADDSDVNHELALQALGPQLSIDVDEHAATLVATPILPYTYQELLLTASRILKKPVQQVAEDIQELYEEGKVSYPRSDSRTFSPQSIATLSKLAVSTGRTVINPAHGDNALQQAHEPIHPLSLPENYAVQTDKDKILSLLSERAFDALTGATLCTYTLSPEDKGPMALQARIAEELRRPAKIIKRTIRSRPNSTFERPATRSHTVALSQRGVSHDGTVSTHADNAEQHCLALMIENDIGRPSTAPKHAVRYGKLLFQPKSLGPSAYAREIHEVTLERFPGLLIPEVCKQITSELTNITSLAPSQLVNQQLRRCEQDSFSPSSFN</sequence>
<gene>
    <name evidence="8" type="ORF">SAMN02745129_2149</name>
</gene>
<dbReference type="PROSITE" id="PS50880">
    <property type="entry name" value="TOPRIM"/>
    <property type="match status" value="1"/>
</dbReference>
<dbReference type="GO" id="GO:0003677">
    <property type="term" value="F:DNA binding"/>
    <property type="evidence" value="ECO:0007669"/>
    <property type="project" value="UniProtKB-KW"/>
</dbReference>
<protein>
    <submittedName>
        <fullName evidence="8">DNA topoisomerase IA</fullName>
    </submittedName>
</protein>
<dbReference type="Gene3D" id="2.60.510.20">
    <property type="match status" value="1"/>
</dbReference>
<dbReference type="Pfam" id="PF01751">
    <property type="entry name" value="Toprim"/>
    <property type="match status" value="1"/>
</dbReference>
<dbReference type="EMBL" id="FQXG01000003">
    <property type="protein sequence ID" value="SHH50257.1"/>
    <property type="molecule type" value="Genomic_DNA"/>
</dbReference>
<dbReference type="AlphaFoldDB" id="A0A1M5THN1"/>
<evidence type="ECO:0000256" key="5">
    <source>
        <dbReference type="ARBA" id="ARBA00023235"/>
    </source>
</evidence>
<dbReference type="InterPro" id="IPR006171">
    <property type="entry name" value="TOPRIM_dom"/>
</dbReference>
<dbReference type="SMART" id="SM00437">
    <property type="entry name" value="TOP1Ac"/>
    <property type="match status" value="1"/>
</dbReference>
<evidence type="ECO:0000256" key="1">
    <source>
        <dbReference type="ARBA" id="ARBA00004496"/>
    </source>
</evidence>
<dbReference type="InterPro" id="IPR013497">
    <property type="entry name" value="Topo_IA_cen"/>
</dbReference>
<evidence type="ECO:0000313" key="9">
    <source>
        <dbReference type="Proteomes" id="UP000184268"/>
    </source>
</evidence>
<dbReference type="Gene3D" id="1.10.290.10">
    <property type="entry name" value="Topoisomerase I, domain 4"/>
    <property type="match status" value="1"/>
</dbReference>
<feature type="domain" description="Toprim" evidence="6">
    <location>
        <begin position="3"/>
        <end position="119"/>
    </location>
</feature>
<evidence type="ECO:0000259" key="7">
    <source>
        <dbReference type="PROSITE" id="PS52039"/>
    </source>
</evidence>
<dbReference type="Gene3D" id="3.40.50.140">
    <property type="match status" value="1"/>
</dbReference>
<dbReference type="PROSITE" id="PS52039">
    <property type="entry name" value="TOPO_IA_2"/>
    <property type="match status" value="1"/>
</dbReference>
<dbReference type="PRINTS" id="PR00417">
    <property type="entry name" value="PRTPISMRASEI"/>
</dbReference>
<evidence type="ECO:0000256" key="2">
    <source>
        <dbReference type="ARBA" id="ARBA00022490"/>
    </source>
</evidence>
<dbReference type="SMART" id="SM00493">
    <property type="entry name" value="TOPRIM"/>
    <property type="match status" value="1"/>
</dbReference>
<evidence type="ECO:0000256" key="3">
    <source>
        <dbReference type="ARBA" id="ARBA00023029"/>
    </source>
</evidence>
<dbReference type="GO" id="GO:0160097">
    <property type="term" value="F:reverse gyrase activity"/>
    <property type="evidence" value="ECO:0007669"/>
    <property type="project" value="UniProtKB-ARBA"/>
</dbReference>
<dbReference type="InterPro" id="IPR023405">
    <property type="entry name" value="Topo_IA_core_domain"/>
</dbReference>
<dbReference type="OrthoDB" id="7822461at2"/>
<keyword evidence="9" id="KW-1185">Reference proteome</keyword>
<dbReference type="PANTHER" id="PTHR43505">
    <property type="entry name" value="REVERSE GYRASE"/>
    <property type="match status" value="1"/>
</dbReference>
<organism evidence="8 9">
    <name type="scientific">Ferrimonas marina</name>
    <dbReference type="NCBI Taxonomy" id="299255"/>
    <lineage>
        <taxon>Bacteria</taxon>
        <taxon>Pseudomonadati</taxon>
        <taxon>Pseudomonadota</taxon>
        <taxon>Gammaproteobacteria</taxon>
        <taxon>Alteromonadales</taxon>
        <taxon>Ferrimonadaceae</taxon>
        <taxon>Ferrimonas</taxon>
    </lineage>
</organism>
<feature type="domain" description="Topo IA-type catalytic" evidence="7">
    <location>
        <begin position="128"/>
        <end position="522"/>
    </location>
</feature>
<dbReference type="GO" id="GO:0006265">
    <property type="term" value="P:DNA topological change"/>
    <property type="evidence" value="ECO:0007669"/>
    <property type="project" value="InterPro"/>
</dbReference>
<dbReference type="SUPFAM" id="SSF56712">
    <property type="entry name" value="Prokaryotic type I DNA topoisomerase"/>
    <property type="match status" value="1"/>
</dbReference>
<dbReference type="PANTHER" id="PTHR43505:SF1">
    <property type="entry name" value="REVERSE GYRASE"/>
    <property type="match status" value="1"/>
</dbReference>
<dbReference type="STRING" id="299255.SAMN02745129_2149"/>
<keyword evidence="4" id="KW-0238">DNA-binding</keyword>